<reference evidence="12" key="2">
    <citation type="submission" date="2020-09" db="EMBL/GenBank/DDBJ databases">
        <authorList>
            <person name="Sun Q."/>
            <person name="Kim S."/>
        </authorList>
    </citation>
    <scope>NUCLEOTIDE SEQUENCE</scope>
    <source>
        <strain evidence="12">KCTC 32513</strain>
    </source>
</reference>
<dbReference type="GO" id="GO:0005886">
    <property type="term" value="C:plasma membrane"/>
    <property type="evidence" value="ECO:0007669"/>
    <property type="project" value="UniProtKB-SubCell"/>
</dbReference>
<sequence length="300" mass="32354">MSRSLSPTWPNRIFGKLKGLQIYALISAALSLSIVLTIIVTLFVQSGPVLLAENSGLMSTSWNPDKGQFGVLPMLFGSVFVMIIAVSVAFPLGLLAAVYIAETRSSRLRRLIKFFLEMLVGIPSIVYGLIGVAHLNIWVADIFDLQSGRVILTAGILLGIMILPTFLTLTEDAISAIPTKFRENAKSLGLYRHEVFFSVILPQAKTGIAGAGLLALGRALGETMAVMLVIGSLDRLPSPLFNPLSSGQTITSKLGREVAESAFGSVHFSALVFMSLILVSITVILTITSRYLFRKTPENV</sequence>
<dbReference type="Pfam" id="PF00528">
    <property type="entry name" value="BPD_transp_1"/>
    <property type="match status" value="1"/>
</dbReference>
<gene>
    <name evidence="12" type="primary">pstC</name>
    <name evidence="12" type="ORF">GCM10009069_15880</name>
</gene>
<feature type="transmembrane region" description="Helical" evidence="9">
    <location>
        <begin position="20"/>
        <end position="44"/>
    </location>
</feature>
<keyword evidence="3 9" id="KW-0813">Transport</keyword>
<evidence type="ECO:0000256" key="7">
    <source>
        <dbReference type="ARBA" id="ARBA00022989"/>
    </source>
</evidence>
<dbReference type="PANTHER" id="PTHR30425">
    <property type="entry name" value="PHOSPHATE TRANSPORT SYSTEM PERMEASE PROTEIN PST"/>
    <property type="match status" value="1"/>
</dbReference>
<dbReference type="InterPro" id="IPR000515">
    <property type="entry name" value="MetI-like"/>
</dbReference>
<evidence type="ECO:0000256" key="5">
    <source>
        <dbReference type="ARBA" id="ARBA00022592"/>
    </source>
</evidence>
<organism evidence="12 13">
    <name type="scientific">Algimonas arctica</name>
    <dbReference type="NCBI Taxonomy" id="1479486"/>
    <lineage>
        <taxon>Bacteria</taxon>
        <taxon>Pseudomonadati</taxon>
        <taxon>Pseudomonadota</taxon>
        <taxon>Alphaproteobacteria</taxon>
        <taxon>Maricaulales</taxon>
        <taxon>Robiginitomaculaceae</taxon>
        <taxon>Algimonas</taxon>
    </lineage>
</organism>
<keyword evidence="13" id="KW-1185">Reference proteome</keyword>
<dbReference type="PROSITE" id="PS50928">
    <property type="entry name" value="ABC_TM1"/>
    <property type="match status" value="1"/>
</dbReference>
<evidence type="ECO:0000256" key="4">
    <source>
        <dbReference type="ARBA" id="ARBA00022475"/>
    </source>
</evidence>
<comment type="function">
    <text evidence="10">Part of the binding-protein-dependent transport system for phosphate; probably responsible for the translocation of the substrate across the membrane.</text>
</comment>
<dbReference type="NCBIfam" id="TIGR02138">
    <property type="entry name" value="phosphate_pstC"/>
    <property type="match status" value="1"/>
</dbReference>
<keyword evidence="8 9" id="KW-0472">Membrane</keyword>
<evidence type="ECO:0000256" key="8">
    <source>
        <dbReference type="ARBA" id="ARBA00023136"/>
    </source>
</evidence>
<evidence type="ECO:0000256" key="6">
    <source>
        <dbReference type="ARBA" id="ARBA00022692"/>
    </source>
</evidence>
<evidence type="ECO:0000256" key="9">
    <source>
        <dbReference type="RuleBase" id="RU363032"/>
    </source>
</evidence>
<evidence type="ECO:0000259" key="11">
    <source>
        <dbReference type="PROSITE" id="PS50928"/>
    </source>
</evidence>
<protein>
    <recommendedName>
        <fullName evidence="10">Phosphate transport system permease protein</fullName>
    </recommendedName>
</protein>
<keyword evidence="4" id="KW-1003">Cell membrane</keyword>
<dbReference type="InterPro" id="IPR051124">
    <property type="entry name" value="Phosphate_Transport_Permease"/>
</dbReference>
<comment type="caution">
    <text evidence="12">The sequence shown here is derived from an EMBL/GenBank/DDBJ whole genome shotgun (WGS) entry which is preliminary data.</text>
</comment>
<dbReference type="Gene3D" id="1.10.3720.10">
    <property type="entry name" value="MetI-like"/>
    <property type="match status" value="1"/>
</dbReference>
<dbReference type="EMBL" id="BMZH01000005">
    <property type="protein sequence ID" value="GHA93616.1"/>
    <property type="molecule type" value="Genomic_DNA"/>
</dbReference>
<feature type="domain" description="ABC transmembrane type-1" evidence="11">
    <location>
        <begin position="75"/>
        <end position="289"/>
    </location>
</feature>
<dbReference type="CDD" id="cd06261">
    <property type="entry name" value="TM_PBP2"/>
    <property type="match status" value="1"/>
</dbReference>
<feature type="transmembrane region" description="Helical" evidence="9">
    <location>
        <begin position="114"/>
        <end position="138"/>
    </location>
</feature>
<comment type="subcellular location">
    <subcellularLocation>
        <location evidence="10">Cell inner membrane</location>
        <topology evidence="10">Multi-pass membrane protein</topology>
    </subcellularLocation>
    <subcellularLocation>
        <location evidence="1 9">Cell membrane</location>
        <topology evidence="1 9">Multi-pass membrane protein</topology>
    </subcellularLocation>
</comment>
<keyword evidence="5 10" id="KW-0592">Phosphate transport</keyword>
<evidence type="ECO:0000256" key="2">
    <source>
        <dbReference type="ARBA" id="ARBA00007069"/>
    </source>
</evidence>
<evidence type="ECO:0000313" key="13">
    <source>
        <dbReference type="Proteomes" id="UP000634004"/>
    </source>
</evidence>
<dbReference type="GO" id="GO:0006817">
    <property type="term" value="P:phosphate ion transport"/>
    <property type="evidence" value="ECO:0007669"/>
    <property type="project" value="UniProtKB-KW"/>
</dbReference>
<dbReference type="GO" id="GO:0005315">
    <property type="term" value="F:phosphate transmembrane transporter activity"/>
    <property type="evidence" value="ECO:0007669"/>
    <property type="project" value="InterPro"/>
</dbReference>
<feature type="transmembrane region" description="Helical" evidence="9">
    <location>
        <begin position="74"/>
        <end position="102"/>
    </location>
</feature>
<dbReference type="PANTHER" id="PTHR30425:SF1">
    <property type="entry name" value="PHOSPHATE TRANSPORT SYSTEM PERMEASE PROTEIN PSTC"/>
    <property type="match status" value="1"/>
</dbReference>
<accession>A0A8J3G2H2</accession>
<evidence type="ECO:0000313" key="12">
    <source>
        <dbReference type="EMBL" id="GHA93616.1"/>
    </source>
</evidence>
<feature type="transmembrane region" description="Helical" evidence="9">
    <location>
        <begin position="195"/>
        <end position="217"/>
    </location>
</feature>
<proteinExistence type="inferred from homology"/>
<dbReference type="InterPro" id="IPR011864">
    <property type="entry name" value="Phosphate_PstC"/>
</dbReference>
<evidence type="ECO:0000256" key="1">
    <source>
        <dbReference type="ARBA" id="ARBA00004651"/>
    </source>
</evidence>
<keyword evidence="6 9" id="KW-0812">Transmembrane</keyword>
<feature type="transmembrane region" description="Helical" evidence="9">
    <location>
        <begin position="150"/>
        <end position="174"/>
    </location>
</feature>
<dbReference type="SUPFAM" id="SSF161098">
    <property type="entry name" value="MetI-like"/>
    <property type="match status" value="1"/>
</dbReference>
<evidence type="ECO:0000256" key="10">
    <source>
        <dbReference type="RuleBase" id="RU363054"/>
    </source>
</evidence>
<dbReference type="RefSeq" id="WP_233354053.1">
    <property type="nucleotide sequence ID" value="NZ_BMZH01000005.1"/>
</dbReference>
<evidence type="ECO:0000256" key="3">
    <source>
        <dbReference type="ARBA" id="ARBA00022448"/>
    </source>
</evidence>
<name>A0A8J3G2H2_9PROT</name>
<feature type="transmembrane region" description="Helical" evidence="9">
    <location>
        <begin position="266"/>
        <end position="287"/>
    </location>
</feature>
<dbReference type="AlphaFoldDB" id="A0A8J3G2H2"/>
<reference evidence="12" key="1">
    <citation type="journal article" date="2014" name="Int. J. Syst. Evol. Microbiol.">
        <title>Complete genome sequence of Corynebacterium casei LMG S-19264T (=DSM 44701T), isolated from a smear-ripened cheese.</title>
        <authorList>
            <consortium name="US DOE Joint Genome Institute (JGI-PGF)"/>
            <person name="Walter F."/>
            <person name="Albersmeier A."/>
            <person name="Kalinowski J."/>
            <person name="Ruckert C."/>
        </authorList>
    </citation>
    <scope>NUCLEOTIDE SEQUENCE</scope>
    <source>
        <strain evidence="12">KCTC 32513</strain>
    </source>
</reference>
<comment type="similarity">
    <text evidence="2 10">Belongs to the binding-protein-dependent transport system permease family. CysTW subfamily.</text>
</comment>
<keyword evidence="7 9" id="KW-1133">Transmembrane helix</keyword>
<keyword evidence="10" id="KW-0997">Cell inner membrane</keyword>
<dbReference type="InterPro" id="IPR035906">
    <property type="entry name" value="MetI-like_sf"/>
</dbReference>
<dbReference type="Proteomes" id="UP000634004">
    <property type="component" value="Unassembled WGS sequence"/>
</dbReference>